<reference evidence="1 2" key="1">
    <citation type="submission" date="2016-08" db="EMBL/GenBank/DDBJ databases">
        <authorList>
            <person name="Seilhamer J.J."/>
        </authorList>
    </citation>
    <scope>NUCLEOTIDE SEQUENCE [LARGE SCALE GENOMIC DNA]</scope>
    <source>
        <strain evidence="1 2">BRTC-1</strain>
    </source>
</reference>
<organism evidence="1 2">
    <name type="scientific">Acinetobacter larvae</name>
    <dbReference type="NCBI Taxonomy" id="1789224"/>
    <lineage>
        <taxon>Bacteria</taxon>
        <taxon>Pseudomonadati</taxon>
        <taxon>Pseudomonadota</taxon>
        <taxon>Gammaproteobacteria</taxon>
        <taxon>Moraxellales</taxon>
        <taxon>Moraxellaceae</taxon>
        <taxon>Acinetobacter</taxon>
    </lineage>
</organism>
<evidence type="ECO:0008006" key="3">
    <source>
        <dbReference type="Google" id="ProtNLM"/>
    </source>
</evidence>
<dbReference type="Proteomes" id="UP000093391">
    <property type="component" value="Chromosome"/>
</dbReference>
<name>A0A1B2LYD9_9GAMM</name>
<keyword evidence="2" id="KW-1185">Reference proteome</keyword>
<protein>
    <recommendedName>
        <fullName evidence="3">Immunity protein 52 domain-containing protein</fullName>
    </recommendedName>
</protein>
<evidence type="ECO:0000313" key="1">
    <source>
        <dbReference type="EMBL" id="AOA57899.1"/>
    </source>
</evidence>
<dbReference type="EMBL" id="CP016895">
    <property type="protein sequence ID" value="AOA57899.1"/>
    <property type="molecule type" value="Genomic_DNA"/>
</dbReference>
<dbReference type="AlphaFoldDB" id="A0A1B2LYD9"/>
<evidence type="ECO:0000313" key="2">
    <source>
        <dbReference type="Proteomes" id="UP000093391"/>
    </source>
</evidence>
<dbReference type="RefSeq" id="WP_067553491.1">
    <property type="nucleotide sequence ID" value="NZ_CP016895.1"/>
</dbReference>
<gene>
    <name evidence="1" type="ORF">BFG52_05725</name>
</gene>
<dbReference type="KEGG" id="ala:BFG52_05725"/>
<sequence length="228" mass="26612">MPNFFLNSLFYKALSRSENDLDAQMQLLEKLIRGLQVINPVFNNWYVNNAKNSQPPLDLPFPSESADKYFKLLKKNNEFKPLLLWNGQINNDYYANIALQLIHLSISLNKTIQPSDLIKVFSVILEVFSVRYLYLSNNFNNEIRVFEHSYPVSSICYLPKILKDIAIPHLYKKIIIDNEVNKGTLLIFDENIYDESDEMKKKIQENTLALVELDLIPSTKLPDNFFEK</sequence>
<proteinExistence type="predicted"/>
<accession>A0A1B2LYD9</accession>